<protein>
    <submittedName>
        <fullName evidence="1">Uncharacterized protein</fullName>
    </submittedName>
</protein>
<keyword evidence="2" id="KW-1185">Reference proteome</keyword>
<sequence length="107" mass="11883">MRQHNPKFSHVTPLFRDLHWLPVAARIKFKTMVLTYKAVNGTAPTYLQALVRPHAPARTLRATTSARRLVPPSLRASKGCTAKSQLFCLAATMTRISVCGAKQTPQQ</sequence>
<evidence type="ECO:0000313" key="1">
    <source>
        <dbReference type="EMBL" id="KAK0135721.1"/>
    </source>
</evidence>
<proteinExistence type="predicted"/>
<name>A0AA47NRJ5_MERPO</name>
<gene>
    <name evidence="1" type="ORF">N1851_028398</name>
</gene>
<dbReference type="EMBL" id="JAOPHQ010005409">
    <property type="protein sequence ID" value="KAK0135721.1"/>
    <property type="molecule type" value="Genomic_DNA"/>
</dbReference>
<evidence type="ECO:0000313" key="2">
    <source>
        <dbReference type="Proteomes" id="UP001174136"/>
    </source>
</evidence>
<organism evidence="1 2">
    <name type="scientific">Merluccius polli</name>
    <name type="common">Benguela hake</name>
    <name type="synonym">Merluccius cadenati</name>
    <dbReference type="NCBI Taxonomy" id="89951"/>
    <lineage>
        <taxon>Eukaryota</taxon>
        <taxon>Metazoa</taxon>
        <taxon>Chordata</taxon>
        <taxon>Craniata</taxon>
        <taxon>Vertebrata</taxon>
        <taxon>Euteleostomi</taxon>
        <taxon>Actinopterygii</taxon>
        <taxon>Neopterygii</taxon>
        <taxon>Teleostei</taxon>
        <taxon>Neoteleostei</taxon>
        <taxon>Acanthomorphata</taxon>
        <taxon>Zeiogadaria</taxon>
        <taxon>Gadariae</taxon>
        <taxon>Gadiformes</taxon>
        <taxon>Gadoidei</taxon>
        <taxon>Merlucciidae</taxon>
        <taxon>Merluccius</taxon>
    </lineage>
</organism>
<reference evidence="1" key="1">
    <citation type="journal article" date="2023" name="Front. Mar. Sci.">
        <title>A new Merluccius polli reference genome to investigate the effects of global change in West African waters.</title>
        <authorList>
            <person name="Mateo J.L."/>
            <person name="Blanco-Fernandez C."/>
            <person name="Garcia-Vazquez E."/>
            <person name="Machado-Schiaffino G."/>
        </authorList>
    </citation>
    <scope>NUCLEOTIDE SEQUENCE</scope>
    <source>
        <strain evidence="1">C29</strain>
        <tissue evidence="1">Fin</tissue>
    </source>
</reference>
<comment type="caution">
    <text evidence="1">The sequence shown here is derived from an EMBL/GenBank/DDBJ whole genome shotgun (WGS) entry which is preliminary data.</text>
</comment>
<dbReference type="Proteomes" id="UP001174136">
    <property type="component" value="Unassembled WGS sequence"/>
</dbReference>
<dbReference type="AlphaFoldDB" id="A0AA47NRJ5"/>
<accession>A0AA47NRJ5</accession>